<accession>C2Q206</accession>
<dbReference type="EMBL" id="FMAK01000054">
    <property type="protein sequence ID" value="SCB70635.1"/>
    <property type="molecule type" value="Genomic_DNA"/>
</dbReference>
<dbReference type="NCBIfam" id="TIGR04019">
    <property type="entry name" value="B_thiol_YtxJ"/>
    <property type="match status" value="1"/>
</dbReference>
<dbReference type="Gene3D" id="3.40.30.10">
    <property type="entry name" value="Glutaredoxin"/>
    <property type="match status" value="1"/>
</dbReference>
<dbReference type="InterPro" id="IPR022551">
    <property type="entry name" value="BrxC"/>
</dbReference>
<organism evidence="2 4">
    <name type="scientific">Bacillus mycoides</name>
    <dbReference type="NCBI Taxonomy" id="1405"/>
    <lineage>
        <taxon>Bacteria</taxon>
        <taxon>Bacillati</taxon>
        <taxon>Bacillota</taxon>
        <taxon>Bacilli</taxon>
        <taxon>Bacillales</taxon>
        <taxon>Bacillaceae</taxon>
        <taxon>Bacillus</taxon>
        <taxon>Bacillus cereus group</taxon>
    </lineage>
</organism>
<protein>
    <submittedName>
        <fullName evidence="2">Bacilliredoxin involved in debacillithiolation</fullName>
    </submittedName>
</protein>
<dbReference type="Proteomes" id="UP000195696">
    <property type="component" value="Unassembled WGS sequence"/>
</dbReference>
<gene>
    <name evidence="2" type="primary">brxJ</name>
    <name evidence="2" type="ORF">BACI71_110727</name>
    <name evidence="1" type="ORF">BWGO95_04813</name>
</gene>
<dbReference type="Proteomes" id="UP000437562">
    <property type="component" value="Unassembled WGS sequence"/>
</dbReference>
<evidence type="ECO:0000313" key="2">
    <source>
        <dbReference type="EMBL" id="VXB53371.1"/>
    </source>
</evidence>
<dbReference type="AlphaFoldDB" id="A0A1C3TFI1"/>
<accession>A0A1C3TFI1</accession>
<dbReference type="SUPFAM" id="SSF52833">
    <property type="entry name" value="Thioredoxin-like"/>
    <property type="match status" value="1"/>
</dbReference>
<reference evidence="1" key="1">
    <citation type="submission" date="2016-08" db="EMBL/GenBank/DDBJ databases">
        <authorList>
            <person name="Loux V."/>
            <person name="Rue O."/>
        </authorList>
    </citation>
    <scope>NUCLEOTIDE SEQUENCE</scope>
    <source>
        <strain evidence="1">SDA_GO95</strain>
    </source>
</reference>
<dbReference type="Pfam" id="PF11009">
    <property type="entry name" value="BrxC"/>
    <property type="match status" value="1"/>
</dbReference>
<evidence type="ECO:0000313" key="4">
    <source>
        <dbReference type="Proteomes" id="UP000437562"/>
    </source>
</evidence>
<evidence type="ECO:0000313" key="3">
    <source>
        <dbReference type="Proteomes" id="UP000195696"/>
    </source>
</evidence>
<proteinExistence type="predicted"/>
<reference evidence="3" key="2">
    <citation type="submission" date="2016-08" db="EMBL/GenBank/DDBJ databases">
        <authorList>
            <person name="Seilhamer J.J."/>
        </authorList>
    </citation>
    <scope>NUCLEOTIDE SEQUENCE [LARGE SCALE GENOMIC DNA]</scope>
    <source>
        <strain evidence="3">SDA_GO95</strain>
    </source>
</reference>
<accession>A0A653REJ9</accession>
<dbReference type="EMBL" id="CABWMC010000003">
    <property type="protein sequence ID" value="VXB53371.1"/>
    <property type="molecule type" value="Genomic_DNA"/>
</dbReference>
<dbReference type="InterPro" id="IPR036249">
    <property type="entry name" value="Thioredoxin-like_sf"/>
</dbReference>
<reference evidence="2 4" key="3">
    <citation type="submission" date="2019-10" db="EMBL/GenBank/DDBJ databases">
        <authorList>
            <person name="Karimi E."/>
        </authorList>
    </citation>
    <scope>NUCLEOTIDE SEQUENCE [LARGE SCALE GENOMIC DNA]</scope>
    <source>
        <strain evidence="2">Bacillus sp. 71</strain>
    </source>
</reference>
<name>A0A1C3TFI1_BACMY</name>
<evidence type="ECO:0000313" key="1">
    <source>
        <dbReference type="EMBL" id="SCB70635.1"/>
    </source>
</evidence>
<sequence length="109" mass="12800">MMSMMKIETIEELEALVEKNEPYVLFKHSTTCPISHGAYTEFQAYCGEEREVPAYYLYVQEARDVSNHVAEQYSIKHESPQVLYIKDGMVVWHTSHWNIKKEALEENVK</sequence>